<dbReference type="AlphaFoldDB" id="A0A1T5G1Z7"/>
<gene>
    <name evidence="2" type="ORF">SAMN05660477_02475</name>
</gene>
<feature type="transmembrane region" description="Helical" evidence="1">
    <location>
        <begin position="262"/>
        <end position="281"/>
    </location>
</feature>
<proteinExistence type="predicted"/>
<feature type="transmembrane region" description="Helical" evidence="1">
    <location>
        <begin position="148"/>
        <end position="168"/>
    </location>
</feature>
<keyword evidence="1" id="KW-1133">Transmembrane helix</keyword>
<feature type="transmembrane region" description="Helical" evidence="1">
    <location>
        <begin position="175"/>
        <end position="201"/>
    </location>
</feature>
<keyword evidence="1" id="KW-0812">Transmembrane</keyword>
<feature type="transmembrane region" description="Helical" evidence="1">
    <location>
        <begin position="221"/>
        <end position="242"/>
    </location>
</feature>
<dbReference type="OrthoDB" id="9800053at2"/>
<dbReference type="Pfam" id="PF01944">
    <property type="entry name" value="SpoIIM"/>
    <property type="match status" value="1"/>
</dbReference>
<sequence>MREIAFIKQNKEKWLEIDQVIQGKIKKNPDDLSSLYISIVNDLSYAQTYYPKSKTTIYLNFLSSQVFQKIYKTKRVEENRFKSFFLQEVPLIAYQYRRYLLYAICFFVAFTSIGVLSSIYDKDFARLILGDDYINQTLENIKKGDPTAIYGTGSTWGTSFVIILNNLYVGARLYVYGIFGGVGTIYALFQNSVMLGAFQYFFKDQSVLLESAKGIWLHGTFEIIAMVIEAAAGLILGASILFPKTYSRFESFKIGFKTSMKLFLSTVPFTIIAGVIEGYVTRHAQVMPLWANLAIIIICLSIIGFYYGIYPRMLYKKHIKHADFSGAKLR</sequence>
<feature type="transmembrane region" description="Helical" evidence="1">
    <location>
        <begin position="287"/>
        <end position="310"/>
    </location>
</feature>
<dbReference type="STRING" id="619805.SAMN05660477_02475"/>
<feature type="transmembrane region" description="Helical" evidence="1">
    <location>
        <begin position="99"/>
        <end position="120"/>
    </location>
</feature>
<dbReference type="PANTHER" id="PTHR35337:SF1">
    <property type="entry name" value="SLR1478 PROTEIN"/>
    <property type="match status" value="1"/>
</dbReference>
<organism evidence="2 3">
    <name type="scientific">Soonwooa buanensis</name>
    <dbReference type="NCBI Taxonomy" id="619805"/>
    <lineage>
        <taxon>Bacteria</taxon>
        <taxon>Pseudomonadati</taxon>
        <taxon>Bacteroidota</taxon>
        <taxon>Flavobacteriia</taxon>
        <taxon>Flavobacteriales</taxon>
        <taxon>Weeksellaceae</taxon>
        <taxon>Chryseobacterium group</taxon>
        <taxon>Soonwooa</taxon>
    </lineage>
</organism>
<dbReference type="PANTHER" id="PTHR35337">
    <property type="entry name" value="SLR1478 PROTEIN"/>
    <property type="match status" value="1"/>
</dbReference>
<keyword evidence="3" id="KW-1185">Reference proteome</keyword>
<dbReference type="RefSeq" id="WP_079667673.1">
    <property type="nucleotide sequence ID" value="NZ_FUYZ01000009.1"/>
</dbReference>
<evidence type="ECO:0000256" key="1">
    <source>
        <dbReference type="SAM" id="Phobius"/>
    </source>
</evidence>
<protein>
    <submittedName>
        <fullName evidence="2">Uncharacterized membrane protein SpoIIM, required for sporulation</fullName>
    </submittedName>
</protein>
<evidence type="ECO:0000313" key="3">
    <source>
        <dbReference type="Proteomes" id="UP000191112"/>
    </source>
</evidence>
<evidence type="ECO:0000313" key="2">
    <source>
        <dbReference type="EMBL" id="SKC02294.1"/>
    </source>
</evidence>
<dbReference type="InterPro" id="IPR002798">
    <property type="entry name" value="SpoIIM-like"/>
</dbReference>
<keyword evidence="1" id="KW-0472">Membrane</keyword>
<dbReference type="EMBL" id="FUYZ01000009">
    <property type="protein sequence ID" value="SKC02294.1"/>
    <property type="molecule type" value="Genomic_DNA"/>
</dbReference>
<accession>A0A1T5G1Z7</accession>
<name>A0A1T5G1Z7_9FLAO</name>
<reference evidence="2 3" key="1">
    <citation type="submission" date="2017-02" db="EMBL/GenBank/DDBJ databases">
        <authorList>
            <person name="Peterson S.W."/>
        </authorList>
    </citation>
    <scope>NUCLEOTIDE SEQUENCE [LARGE SCALE GENOMIC DNA]</scope>
    <source>
        <strain evidence="2 3">DSM 22323</strain>
    </source>
</reference>
<dbReference type="Proteomes" id="UP000191112">
    <property type="component" value="Unassembled WGS sequence"/>
</dbReference>